<comment type="cofactor">
    <cofactor evidence="1">
        <name>FAD</name>
        <dbReference type="ChEBI" id="CHEBI:57692"/>
    </cofactor>
</comment>
<evidence type="ECO:0000259" key="11">
    <source>
        <dbReference type="Pfam" id="PF07992"/>
    </source>
</evidence>
<gene>
    <name evidence="12" type="ORF">Clacol_006412</name>
</gene>
<evidence type="ECO:0000256" key="9">
    <source>
        <dbReference type="ARBA" id="ARBA00060891"/>
    </source>
</evidence>
<dbReference type="GO" id="GO:0070224">
    <property type="term" value="F:sulfide:quinone oxidoreductase activity"/>
    <property type="evidence" value="ECO:0007669"/>
    <property type="project" value="TreeGrafter"/>
</dbReference>
<evidence type="ECO:0000256" key="8">
    <source>
        <dbReference type="ARBA" id="ARBA00023128"/>
    </source>
</evidence>
<comment type="similarity">
    <text evidence="9">Belongs to the SQRD family.</text>
</comment>
<protein>
    <recommendedName>
        <fullName evidence="10">Sulfide:quinone oxidoreductase, mitochondrial</fullName>
    </recommendedName>
</protein>
<dbReference type="Proteomes" id="UP001050691">
    <property type="component" value="Unassembled WGS sequence"/>
</dbReference>
<reference evidence="12" key="1">
    <citation type="submission" date="2021-10" db="EMBL/GenBank/DDBJ databases">
        <title>De novo Genome Assembly of Clathrus columnatus (Basidiomycota, Fungi) Using Illumina and Nanopore Sequence Data.</title>
        <authorList>
            <person name="Ogiso-Tanaka E."/>
            <person name="Itagaki H."/>
            <person name="Hosoya T."/>
            <person name="Hosaka K."/>
        </authorList>
    </citation>
    <scope>NUCLEOTIDE SEQUENCE</scope>
    <source>
        <strain evidence="12">MO-923</strain>
    </source>
</reference>
<evidence type="ECO:0000256" key="3">
    <source>
        <dbReference type="ARBA" id="ARBA00022630"/>
    </source>
</evidence>
<evidence type="ECO:0000256" key="4">
    <source>
        <dbReference type="ARBA" id="ARBA00022719"/>
    </source>
</evidence>
<dbReference type="GO" id="GO:0005739">
    <property type="term" value="C:mitochondrion"/>
    <property type="evidence" value="ECO:0007669"/>
    <property type="project" value="UniProtKB-SubCell"/>
</dbReference>
<evidence type="ECO:0000256" key="1">
    <source>
        <dbReference type="ARBA" id="ARBA00001974"/>
    </source>
</evidence>
<evidence type="ECO:0000256" key="7">
    <source>
        <dbReference type="ARBA" id="ARBA00023002"/>
    </source>
</evidence>
<name>A0AAV5AI61_9AGAM</name>
<feature type="domain" description="FAD/NAD(P)-binding" evidence="11">
    <location>
        <begin position="230"/>
        <end position="334"/>
    </location>
</feature>
<dbReference type="InterPro" id="IPR023753">
    <property type="entry name" value="FAD/NAD-binding_dom"/>
</dbReference>
<accession>A0AAV5AI61</accession>
<evidence type="ECO:0000256" key="2">
    <source>
        <dbReference type="ARBA" id="ARBA00004173"/>
    </source>
</evidence>
<evidence type="ECO:0000256" key="6">
    <source>
        <dbReference type="ARBA" id="ARBA00022946"/>
    </source>
</evidence>
<keyword evidence="5" id="KW-0274">FAD</keyword>
<dbReference type="GO" id="GO:0048038">
    <property type="term" value="F:quinone binding"/>
    <property type="evidence" value="ECO:0007669"/>
    <property type="project" value="UniProtKB-KW"/>
</dbReference>
<dbReference type="SUPFAM" id="SSF51905">
    <property type="entry name" value="FAD/NAD(P)-binding domain"/>
    <property type="match status" value="2"/>
</dbReference>
<evidence type="ECO:0000313" key="12">
    <source>
        <dbReference type="EMBL" id="GJJ12171.1"/>
    </source>
</evidence>
<dbReference type="Gene3D" id="3.50.50.60">
    <property type="entry name" value="FAD/NAD(P)-binding domain"/>
    <property type="match status" value="2"/>
</dbReference>
<proteinExistence type="inferred from homology"/>
<dbReference type="EMBL" id="BPWL01000007">
    <property type="protein sequence ID" value="GJJ12171.1"/>
    <property type="molecule type" value="Genomic_DNA"/>
</dbReference>
<dbReference type="AlphaFoldDB" id="A0AAV5AI61"/>
<comment type="caution">
    <text evidence="12">The sequence shown here is derived from an EMBL/GenBank/DDBJ whole genome shotgun (WGS) entry which is preliminary data.</text>
</comment>
<evidence type="ECO:0000256" key="10">
    <source>
        <dbReference type="ARBA" id="ARBA00070160"/>
    </source>
</evidence>
<keyword evidence="6" id="KW-0809">Transit peptide</keyword>
<dbReference type="InterPro" id="IPR036188">
    <property type="entry name" value="FAD/NAD-bd_sf"/>
</dbReference>
<keyword evidence="7" id="KW-0560">Oxidoreductase</keyword>
<evidence type="ECO:0000313" key="13">
    <source>
        <dbReference type="Proteomes" id="UP001050691"/>
    </source>
</evidence>
<keyword evidence="4" id="KW-0874">Quinone</keyword>
<keyword evidence="8" id="KW-0496">Mitochondrion</keyword>
<keyword evidence="3" id="KW-0285">Flavoprotein</keyword>
<keyword evidence="13" id="KW-1185">Reference proteome</keyword>
<sequence length="408" mass="44840">MRFGSYISHRAIRKASTNANVPGKVKVLVVGGGMRTGGLSVANQIYNRFKSAGKSLNEGDIAIFDASHPGWTLIGGGLKDKYTSGFRRPLADLVPSQIQLITDNVASFYPKDSKIRTSSGVDVSYDILVVAAGLQINWDTIPGLAAALADPNSNVSSIYSFETCDKTWRDIETMRTGKAIFTQPAGVVKCAGAPQKIMWLAWDRFRKTNRGSVIKIEFWTGMPTMFSVPKYSEILNELRLQRGVDAKFEHNLTSINQDRQTATFKKTDGQIVETDYTFLHVVPPMGPLKFIKESPIADANGWVDVDQATLQHKNPDYQNIFAIGDCSSLPTSKTAAAITSQAPVVTENVFRLLDQGTISSAAYDGYTSCPLIVSYEKLLLAEFAYGLKPKETFNQLLGIDQGTPRRFE</sequence>
<dbReference type="InterPro" id="IPR015904">
    <property type="entry name" value="Sulphide_quinone_reductase"/>
</dbReference>
<dbReference type="Pfam" id="PF07992">
    <property type="entry name" value="Pyr_redox_2"/>
    <property type="match status" value="1"/>
</dbReference>
<dbReference type="GO" id="GO:0070221">
    <property type="term" value="P:sulfide oxidation, using sulfide:quinone oxidoreductase"/>
    <property type="evidence" value="ECO:0007669"/>
    <property type="project" value="TreeGrafter"/>
</dbReference>
<evidence type="ECO:0000256" key="5">
    <source>
        <dbReference type="ARBA" id="ARBA00022827"/>
    </source>
</evidence>
<dbReference type="FunFam" id="3.50.50.60:FF:000034">
    <property type="entry name" value="sulfide:quinone oxidoreductase, mitochondrial"/>
    <property type="match status" value="1"/>
</dbReference>
<dbReference type="GO" id="GO:0071949">
    <property type="term" value="F:FAD binding"/>
    <property type="evidence" value="ECO:0007669"/>
    <property type="project" value="TreeGrafter"/>
</dbReference>
<organism evidence="12 13">
    <name type="scientific">Clathrus columnatus</name>
    <dbReference type="NCBI Taxonomy" id="1419009"/>
    <lineage>
        <taxon>Eukaryota</taxon>
        <taxon>Fungi</taxon>
        <taxon>Dikarya</taxon>
        <taxon>Basidiomycota</taxon>
        <taxon>Agaricomycotina</taxon>
        <taxon>Agaricomycetes</taxon>
        <taxon>Phallomycetidae</taxon>
        <taxon>Phallales</taxon>
        <taxon>Clathraceae</taxon>
        <taxon>Clathrus</taxon>
    </lineage>
</organism>
<comment type="subcellular location">
    <subcellularLocation>
        <location evidence="2">Mitochondrion</location>
    </subcellularLocation>
</comment>
<dbReference type="PANTHER" id="PTHR10632:SF2">
    <property type="entry name" value="SULFIDE:QUINONE OXIDOREDUCTASE, MITOCHONDRIAL"/>
    <property type="match status" value="1"/>
</dbReference>
<dbReference type="PANTHER" id="PTHR10632">
    <property type="entry name" value="SULFIDE:QUINONE OXIDOREDUCTASE"/>
    <property type="match status" value="1"/>
</dbReference>